<dbReference type="AlphaFoldDB" id="A0A0B4DNH3"/>
<dbReference type="InterPro" id="IPR019500">
    <property type="entry name" value="Pep_S46"/>
</dbReference>
<dbReference type="PANTHER" id="PTHR38469">
    <property type="entry name" value="PERIPLASMIC PEPTIDASE SUBFAMILY S1B"/>
    <property type="match status" value="1"/>
</dbReference>
<feature type="signal peptide" evidence="6">
    <location>
        <begin position="1"/>
        <end position="22"/>
    </location>
</feature>
<comment type="caution">
    <text evidence="7">The sequence shown here is derived from an EMBL/GenBank/DDBJ whole genome shotgun (WGS) entry which is preliminary data.</text>
</comment>
<evidence type="ECO:0000256" key="3">
    <source>
        <dbReference type="ARBA" id="ARBA00022670"/>
    </source>
</evidence>
<dbReference type="EC" id="3.4.14.-" evidence="6"/>
<dbReference type="STRING" id="172043.RM53_14985"/>
<gene>
    <name evidence="7" type="ORF">RM53_14985</name>
</gene>
<dbReference type="GO" id="GO:0006508">
    <property type="term" value="P:proteolysis"/>
    <property type="evidence" value="ECO:0007669"/>
    <property type="project" value="UniProtKB-KW"/>
</dbReference>
<keyword evidence="4 6" id="KW-0732">Signal</keyword>
<evidence type="ECO:0000256" key="6">
    <source>
        <dbReference type="RuleBase" id="RU366067"/>
    </source>
</evidence>
<evidence type="ECO:0000313" key="8">
    <source>
        <dbReference type="Proteomes" id="UP000031166"/>
    </source>
</evidence>
<dbReference type="RefSeq" id="WP_039248115.1">
    <property type="nucleotide sequence ID" value="NZ_JWSY01000030.1"/>
</dbReference>
<proteinExistence type="inferred from homology"/>
<reference evidence="7 8" key="1">
    <citation type="submission" date="2014-12" db="EMBL/GenBank/DDBJ databases">
        <title>Genome sequencing of Brevundimonas nasdae TPW30.</title>
        <authorList>
            <person name="Tan P.W."/>
            <person name="Chan K.-G."/>
        </authorList>
    </citation>
    <scope>NUCLEOTIDE SEQUENCE [LARGE SCALE GENOMIC DNA]</scope>
    <source>
        <strain evidence="7 8">TPW30</strain>
    </source>
</reference>
<accession>A0A0B4DNH3</accession>
<dbReference type="Proteomes" id="UP000031166">
    <property type="component" value="Unassembled WGS sequence"/>
</dbReference>
<protein>
    <recommendedName>
        <fullName evidence="6">Dipeptidyl-peptidase</fullName>
        <ecNumber evidence="6">3.4.14.-</ecNumber>
    </recommendedName>
</protein>
<dbReference type="PANTHER" id="PTHR38469:SF1">
    <property type="entry name" value="PERIPLASMIC PEPTIDASE SUBFAMILY S1B"/>
    <property type="match status" value="1"/>
</dbReference>
<feature type="chain" id="PRO_5023096417" description="Dipeptidyl-peptidase" evidence="6">
    <location>
        <begin position="23"/>
        <end position="692"/>
    </location>
</feature>
<evidence type="ECO:0000256" key="4">
    <source>
        <dbReference type="ARBA" id="ARBA00022729"/>
    </source>
</evidence>
<sequence>MRPLLLASAAVLAFAAASSASAEEGMWTYDNFPIARANQTLGTNIDQAFLDRVRLSSVKFGGCSAGVVSGQGLVMTNNHCVATCVANLSTPQQQYGETGFTPKTREEERKCPGATAEILTDISDVTERMHKAGEGLEGQAFTQAREAEAGRIETEACGNDPKIRCQVVSLYRGGQFKLYKYRKYSDVRLAWAPEDRAATFGGDLDNFSFPRFAIDAAFIRLYEDGKPVETPIHFAWNADKPTEGEAVFITGNPGATQRLLTMDQLATIRDVVLPLDQLIASELRGRLIRYSEEGEDQAFIAMDPIVGVENTYKRGLGRMRALTDAQFIQAKAAAEVDFMQRYAAANGNGPDPWGALEAIQPIARELYAPTALLEGGTGLGTTSVAGGSQLFQWAKAIVRGAQERAKPSDQRLAEFADSRLPGVESGLFAERPTYPELEQIRLEWWLSKTREWLTVDSPYVRTLLGKESPEELSARVVSGTKLADPAVRRALWTGGLAAVQASDDPMIQYVLSIDADARAVRTEWENKVKAPTDRASEQLAAARFAAYGDAVYPDATGTLRLTYGKVEGSDVPGQRFGAFTTFAGLWDRATGAEPFKVAPKLMAAKDRIDPNAVMDMAVSTDTIGGSSGSPAVNARGEIIGANFDSTVLTQRNAYGYDRNTNRSVIVTTQAVTVALRDVYGMDHLLAELGVSR</sequence>
<dbReference type="GO" id="GO:0008239">
    <property type="term" value="F:dipeptidyl-peptidase activity"/>
    <property type="evidence" value="ECO:0007669"/>
    <property type="project" value="UniProtKB-UniRule"/>
</dbReference>
<evidence type="ECO:0000256" key="1">
    <source>
        <dbReference type="ARBA" id="ARBA00010491"/>
    </source>
</evidence>
<name>A0A0B4DNH3_9CAUL</name>
<keyword evidence="2 6" id="KW-0031">Aminopeptidase</keyword>
<keyword evidence="6" id="KW-0720">Serine protease</keyword>
<keyword evidence="5 6" id="KW-0378">Hydrolase</keyword>
<dbReference type="GO" id="GO:0043171">
    <property type="term" value="P:peptide catabolic process"/>
    <property type="evidence" value="ECO:0007669"/>
    <property type="project" value="UniProtKB-UniRule"/>
</dbReference>
<organism evidence="7 8">
    <name type="scientific">Brevundimonas nasdae</name>
    <dbReference type="NCBI Taxonomy" id="172043"/>
    <lineage>
        <taxon>Bacteria</taxon>
        <taxon>Pseudomonadati</taxon>
        <taxon>Pseudomonadota</taxon>
        <taxon>Alphaproteobacteria</taxon>
        <taxon>Caulobacterales</taxon>
        <taxon>Caulobacteraceae</taxon>
        <taxon>Brevundimonas</taxon>
    </lineage>
</organism>
<keyword evidence="3 6" id="KW-0645">Protease</keyword>
<dbReference type="GO" id="GO:0070009">
    <property type="term" value="F:serine-type aminopeptidase activity"/>
    <property type="evidence" value="ECO:0007669"/>
    <property type="project" value="UniProtKB-UniRule"/>
</dbReference>
<dbReference type="EMBL" id="JWSY01000030">
    <property type="protein sequence ID" value="KIC55758.1"/>
    <property type="molecule type" value="Genomic_DNA"/>
</dbReference>
<evidence type="ECO:0000256" key="2">
    <source>
        <dbReference type="ARBA" id="ARBA00022438"/>
    </source>
</evidence>
<dbReference type="SUPFAM" id="SSF50494">
    <property type="entry name" value="Trypsin-like serine proteases"/>
    <property type="match status" value="1"/>
</dbReference>
<comment type="similarity">
    <text evidence="1 6">Belongs to the peptidase S46 family.</text>
</comment>
<dbReference type="InterPro" id="IPR009003">
    <property type="entry name" value="Peptidase_S1_PA"/>
</dbReference>
<comment type="function">
    <text evidence="6">Catalyzes the removal of dipeptides from the N-terminus of oligopeptides.</text>
</comment>
<evidence type="ECO:0000256" key="5">
    <source>
        <dbReference type="ARBA" id="ARBA00022801"/>
    </source>
</evidence>
<evidence type="ECO:0000313" key="7">
    <source>
        <dbReference type="EMBL" id="KIC55758.1"/>
    </source>
</evidence>
<dbReference type="Pfam" id="PF10459">
    <property type="entry name" value="Peptidase_S46"/>
    <property type="match status" value="1"/>
</dbReference>